<sequence>MSTVYKLEQKLNQMNDKELIEYLMIKNMIKKEMYCIYCNNPLKLTKLDKCIDKFSWRCMTRTCIKYKIYYSIRKNSFFENIKLTLKQILSILLKYSCKIQRFQIILSMDNSPKTIARIISKLVSIMPATDFSSNKLGGPGLIVQIDETMLNYKCKSHRGRSSTNKTDSLCIVEV</sequence>
<reference evidence="2" key="1">
    <citation type="submission" date="2013-02" db="EMBL/GenBank/DDBJ databases">
        <authorList>
            <consortium name="The Broad Institute Genome Sequencing Platform"/>
            <person name="Cuomo C."/>
            <person name="Becnel J."/>
            <person name="Sanscrainte N."/>
            <person name="Walker B."/>
            <person name="Young S.K."/>
            <person name="Zeng Q."/>
            <person name="Gargeya S."/>
            <person name="Fitzgerald M."/>
            <person name="Haas B."/>
            <person name="Abouelleil A."/>
            <person name="Alvarado L."/>
            <person name="Arachchi H.M."/>
            <person name="Berlin A.M."/>
            <person name="Chapman S.B."/>
            <person name="Dewar J."/>
            <person name="Goldberg J."/>
            <person name="Griggs A."/>
            <person name="Gujja S."/>
            <person name="Hansen M."/>
            <person name="Howarth C."/>
            <person name="Imamovic A."/>
            <person name="Larimer J."/>
            <person name="McCowan C."/>
            <person name="Murphy C."/>
            <person name="Neiman D."/>
            <person name="Pearson M."/>
            <person name="Priest M."/>
            <person name="Roberts A."/>
            <person name="Saif S."/>
            <person name="Shea T."/>
            <person name="Sisk P."/>
            <person name="Sykes S."/>
            <person name="Wortman J."/>
            <person name="Nusbaum C."/>
            <person name="Birren B."/>
        </authorList>
    </citation>
    <scope>NUCLEOTIDE SEQUENCE [LARGE SCALE GENOMIC DNA]</scope>
    <source>
        <strain evidence="2">PRA339</strain>
    </source>
</reference>
<dbReference type="VEuPathDB" id="MicrosporidiaDB:H312_02635"/>
<reference evidence="1 2" key="2">
    <citation type="submission" date="2014-03" db="EMBL/GenBank/DDBJ databases">
        <title>The Genome Sequence of Anncaliia algerae insect isolate PRA339.</title>
        <authorList>
            <consortium name="The Broad Institute Genome Sequencing Platform"/>
            <consortium name="The Broad Institute Genome Sequencing Center for Infectious Disease"/>
            <person name="Cuomo C."/>
            <person name="Becnel J."/>
            <person name="Sanscrainte N."/>
            <person name="Walker B."/>
            <person name="Young S.K."/>
            <person name="Zeng Q."/>
            <person name="Gargeya S."/>
            <person name="Fitzgerald M."/>
            <person name="Haas B."/>
            <person name="Abouelleil A."/>
            <person name="Alvarado L."/>
            <person name="Arachchi H.M."/>
            <person name="Berlin A.M."/>
            <person name="Chapman S.B."/>
            <person name="Dewar J."/>
            <person name="Goldberg J."/>
            <person name="Griggs A."/>
            <person name="Gujja S."/>
            <person name="Hansen M."/>
            <person name="Howarth C."/>
            <person name="Imamovic A."/>
            <person name="Larimer J."/>
            <person name="McCowan C."/>
            <person name="Murphy C."/>
            <person name="Neiman D."/>
            <person name="Pearson M."/>
            <person name="Priest M."/>
            <person name="Roberts A."/>
            <person name="Saif S."/>
            <person name="Shea T."/>
            <person name="Sisk P."/>
            <person name="Sykes S."/>
            <person name="Wortman J."/>
            <person name="Nusbaum C."/>
            <person name="Birren B."/>
        </authorList>
    </citation>
    <scope>NUCLEOTIDE SEQUENCE [LARGE SCALE GENOMIC DNA]</scope>
    <source>
        <strain evidence="1 2">PRA339</strain>
    </source>
</reference>
<accession>A0A059EZ17</accession>
<feature type="non-terminal residue" evidence="1">
    <location>
        <position position="174"/>
    </location>
</feature>
<gene>
    <name evidence="1" type="ORF">H312_02635</name>
</gene>
<dbReference type="OrthoDB" id="2195552at2759"/>
<organism evidence="1 2">
    <name type="scientific">Anncaliia algerae PRA339</name>
    <dbReference type="NCBI Taxonomy" id="1288291"/>
    <lineage>
        <taxon>Eukaryota</taxon>
        <taxon>Fungi</taxon>
        <taxon>Fungi incertae sedis</taxon>
        <taxon>Microsporidia</taxon>
        <taxon>Tubulinosematoidea</taxon>
        <taxon>Tubulinosematidae</taxon>
        <taxon>Anncaliia</taxon>
    </lineage>
</organism>
<dbReference type="EMBL" id="KK365214">
    <property type="protein sequence ID" value="KCZ79966.1"/>
    <property type="molecule type" value="Genomic_DNA"/>
</dbReference>
<evidence type="ECO:0000313" key="1">
    <source>
        <dbReference type="EMBL" id="KCZ79966.1"/>
    </source>
</evidence>
<protein>
    <submittedName>
        <fullName evidence="1">Uncharacterized protein</fullName>
    </submittedName>
</protein>
<dbReference type="HOGENOM" id="CLU_044348_9_1_1"/>
<evidence type="ECO:0000313" key="2">
    <source>
        <dbReference type="Proteomes" id="UP000030655"/>
    </source>
</evidence>
<dbReference type="AlphaFoldDB" id="A0A059EZ17"/>
<keyword evidence="2" id="KW-1185">Reference proteome</keyword>
<dbReference type="Proteomes" id="UP000030655">
    <property type="component" value="Unassembled WGS sequence"/>
</dbReference>
<name>A0A059EZ17_9MICR</name>
<proteinExistence type="predicted"/>